<reference evidence="1 2" key="1">
    <citation type="submission" date="2019-03" db="EMBL/GenBank/DDBJ databases">
        <title>Genomic Encyclopedia of Type Strains, Phase IV (KMG-IV): sequencing the most valuable type-strain genomes for metagenomic binning, comparative biology and taxonomic classification.</title>
        <authorList>
            <person name="Goeker M."/>
        </authorList>
    </citation>
    <scope>NUCLEOTIDE SEQUENCE [LARGE SCALE GENOMIC DNA]</scope>
    <source>
        <strain evidence="1 2">DSM 28231</strain>
    </source>
</reference>
<dbReference type="OrthoDB" id="5686413at2"/>
<dbReference type="RefSeq" id="WP_132023463.1">
    <property type="nucleotide sequence ID" value="NZ_CP016605.1"/>
</dbReference>
<protein>
    <recommendedName>
        <fullName evidence="3">Competence protein ComA</fullName>
    </recommendedName>
</protein>
<comment type="caution">
    <text evidence="1">The sequence shown here is derived from an EMBL/GenBank/DDBJ whole genome shotgun (WGS) entry which is preliminary data.</text>
</comment>
<dbReference type="AlphaFoldDB" id="A0A4R2N0C6"/>
<name>A0A4R2N0C6_9PAST</name>
<evidence type="ECO:0000313" key="1">
    <source>
        <dbReference type="EMBL" id="TCP12829.1"/>
    </source>
</evidence>
<keyword evidence="2" id="KW-1185">Reference proteome</keyword>
<dbReference type="Proteomes" id="UP000294841">
    <property type="component" value="Unassembled WGS sequence"/>
</dbReference>
<dbReference type="EMBL" id="SLXI01000003">
    <property type="protein sequence ID" value="TCP12829.1"/>
    <property type="molecule type" value="Genomic_DNA"/>
</dbReference>
<proteinExistence type="predicted"/>
<evidence type="ECO:0008006" key="3">
    <source>
        <dbReference type="Google" id="ProtNLM"/>
    </source>
</evidence>
<gene>
    <name evidence="1" type="ORF">EV697_103134</name>
</gene>
<sequence>MFERIKKSYFLRQVGVSIKNNIFTFCYFKEDKTPEFFSIKMEGKNELLSVLENTFGRMNNFNQYQWVASISPHYIWQKSIVFPNYIEKQERLQQALFLLESELPVALEDIWFDINEKFFVQSIRMDLFAIQQEKVKSYVNQFQPIKITVLDNKIYAIKRAFTYLIPPDIFSNECLEKSIFVYQDSQSVIVIAETAQQLIILEKISQKITALVSEFCQQYELLPTQVFLFQDDINQEDSYPENWFIVETPLPFIPLGNALWAKDKIVNKGGVNEY</sequence>
<evidence type="ECO:0000313" key="2">
    <source>
        <dbReference type="Proteomes" id="UP000294841"/>
    </source>
</evidence>
<organism evidence="1 2">
    <name type="scientific">Bisgaardia hudsonensis</name>
    <dbReference type="NCBI Taxonomy" id="109472"/>
    <lineage>
        <taxon>Bacteria</taxon>
        <taxon>Pseudomonadati</taxon>
        <taxon>Pseudomonadota</taxon>
        <taxon>Gammaproteobacteria</taxon>
        <taxon>Pasteurellales</taxon>
        <taxon>Pasteurellaceae</taxon>
        <taxon>Bisgaardia</taxon>
    </lineage>
</organism>
<accession>A0A4R2N0C6</accession>